<proteinExistence type="predicted"/>
<comment type="caution">
    <text evidence="5">The sequence shown here is derived from an EMBL/GenBank/DDBJ whole genome shotgun (WGS) entry which is preliminary data.</text>
</comment>
<dbReference type="Gene3D" id="3.30.1370.10">
    <property type="entry name" value="K Homology domain, type 1"/>
    <property type="match status" value="3"/>
</dbReference>
<feature type="domain" description="K Homology" evidence="4">
    <location>
        <begin position="344"/>
        <end position="421"/>
    </location>
</feature>
<feature type="region of interest" description="Disordered" evidence="3">
    <location>
        <begin position="623"/>
        <end position="684"/>
    </location>
</feature>
<dbReference type="AlphaFoldDB" id="A0A9N8H4G2"/>
<dbReference type="EMBL" id="CAICTM010000083">
    <property type="protein sequence ID" value="CAB9500441.1"/>
    <property type="molecule type" value="Genomic_DNA"/>
</dbReference>
<feature type="compositionally biased region" description="Low complexity" evidence="3">
    <location>
        <begin position="25"/>
        <end position="38"/>
    </location>
</feature>
<dbReference type="OrthoDB" id="47090at2759"/>
<evidence type="ECO:0000313" key="5">
    <source>
        <dbReference type="EMBL" id="CAB9500441.1"/>
    </source>
</evidence>
<keyword evidence="1" id="KW-0677">Repeat</keyword>
<dbReference type="SUPFAM" id="SSF54791">
    <property type="entry name" value="Eukaryotic type KH-domain (KH-domain type I)"/>
    <property type="match status" value="3"/>
</dbReference>
<feature type="domain" description="K Homology" evidence="4">
    <location>
        <begin position="439"/>
        <end position="510"/>
    </location>
</feature>
<dbReference type="InterPro" id="IPR004088">
    <property type="entry name" value="KH_dom_type_1"/>
</dbReference>
<dbReference type="PROSITE" id="PS50084">
    <property type="entry name" value="KH_TYPE_1"/>
    <property type="match status" value="3"/>
</dbReference>
<sequence>MSSAEEAARKAREIAAKLMGGGGSSPTASAPAPATTSTGKRKRWGVAPSAVADASGGANAALPGLDAMAKKLKQEAEPVQKRLWITSCVSIERPAWHYVSFMSPRLDEIIQKVSNLLKTDPKELEISFKGRGSSREPPLPGIPEEPLHVFVKGPKETAEEAELEIDTLLQEAEKAEVTIDITQEPEYLAANNESAGPENDRQLAIVGGQGHNGSYRPATVAQLIGGNANHPAASNSGDWPAEEVHVPNGVVGFIIGRGGETITSMQARTGAKVQIQKEHELQPGQTMRIITVSAPTKEAVEQCKTIITSMVEDRVGKMGGFDRRGSSTMGGERDSKVQAALDQGHVLKTVEVPDKDVGLIIGKGGATIQDIQNRTGASIQIPQSASNGGSKADEAMRTVSVTHPNETGAQEAVTMITAILASKKSANEGGGGGGGGGGPQTTIQVMIPDQDVGLCIGRQGCVIKEMQNKTRTRIQIPGQPTPGQSHRIATVSGTTEACEQVRQLIERISAEQSSNCVTGGGGPGGGGGGYNQYGGGGYGHGGQQQGGQQDYSAEWAAYYAAQEVAQKQQQAPAPAPTPAPAPAPASDTYYEQFFRYAYYYGETAARQYYGAWSPAPGTPNPYGVNPDGVTAPPESGAPAGPSAPAPAPSPQPAPAAAAPSRGSFRDTSVRKVSNLPAWMTRGQK</sequence>
<protein>
    <submittedName>
        <fullName evidence="5">Far upstream element-binding protein 2</fullName>
    </submittedName>
</protein>
<dbReference type="SMART" id="SM00322">
    <property type="entry name" value="KH"/>
    <property type="match status" value="3"/>
</dbReference>
<evidence type="ECO:0000256" key="2">
    <source>
        <dbReference type="PROSITE-ProRule" id="PRU00117"/>
    </source>
</evidence>
<feature type="compositionally biased region" description="Basic and acidic residues" evidence="3">
    <location>
        <begin position="1"/>
        <end position="15"/>
    </location>
</feature>
<feature type="compositionally biased region" description="Pro residues" evidence="3">
    <location>
        <begin position="641"/>
        <end position="653"/>
    </location>
</feature>
<keyword evidence="6" id="KW-1185">Reference proteome</keyword>
<feature type="region of interest" description="Disordered" evidence="3">
    <location>
        <begin position="1"/>
        <end position="47"/>
    </location>
</feature>
<dbReference type="InterPro" id="IPR004087">
    <property type="entry name" value="KH_dom"/>
</dbReference>
<name>A0A9N8H4G2_9STRA</name>
<feature type="domain" description="K Homology" evidence="4">
    <location>
        <begin position="238"/>
        <end position="312"/>
    </location>
</feature>
<gene>
    <name evidence="5" type="ORF">SEMRO_84_G044640.1</name>
</gene>
<dbReference type="Proteomes" id="UP001153069">
    <property type="component" value="Unassembled WGS sequence"/>
</dbReference>
<evidence type="ECO:0000256" key="3">
    <source>
        <dbReference type="SAM" id="MobiDB-lite"/>
    </source>
</evidence>
<accession>A0A9N8H4G2</accession>
<evidence type="ECO:0000256" key="1">
    <source>
        <dbReference type="ARBA" id="ARBA00022737"/>
    </source>
</evidence>
<dbReference type="GO" id="GO:0003723">
    <property type="term" value="F:RNA binding"/>
    <property type="evidence" value="ECO:0007669"/>
    <property type="project" value="UniProtKB-UniRule"/>
</dbReference>
<reference evidence="5" key="1">
    <citation type="submission" date="2020-06" db="EMBL/GenBank/DDBJ databases">
        <authorList>
            <consortium name="Plant Systems Biology data submission"/>
        </authorList>
    </citation>
    <scope>NUCLEOTIDE SEQUENCE</scope>
    <source>
        <strain evidence="5">D6</strain>
    </source>
</reference>
<organism evidence="5 6">
    <name type="scientific">Seminavis robusta</name>
    <dbReference type="NCBI Taxonomy" id="568900"/>
    <lineage>
        <taxon>Eukaryota</taxon>
        <taxon>Sar</taxon>
        <taxon>Stramenopiles</taxon>
        <taxon>Ochrophyta</taxon>
        <taxon>Bacillariophyta</taxon>
        <taxon>Bacillariophyceae</taxon>
        <taxon>Bacillariophycidae</taxon>
        <taxon>Naviculales</taxon>
        <taxon>Naviculaceae</taxon>
        <taxon>Seminavis</taxon>
    </lineage>
</organism>
<feature type="compositionally biased region" description="Low complexity" evidence="3">
    <location>
        <begin position="631"/>
        <end position="640"/>
    </location>
</feature>
<dbReference type="CDD" id="cd00105">
    <property type="entry name" value="KH-I"/>
    <property type="match status" value="1"/>
</dbReference>
<evidence type="ECO:0000313" key="6">
    <source>
        <dbReference type="Proteomes" id="UP001153069"/>
    </source>
</evidence>
<keyword evidence="2" id="KW-0694">RNA-binding</keyword>
<evidence type="ECO:0000259" key="4">
    <source>
        <dbReference type="SMART" id="SM00322"/>
    </source>
</evidence>
<dbReference type="PANTHER" id="PTHR10288">
    <property type="entry name" value="KH DOMAIN CONTAINING RNA BINDING PROTEIN"/>
    <property type="match status" value="1"/>
</dbReference>
<dbReference type="InterPro" id="IPR036612">
    <property type="entry name" value="KH_dom_type_1_sf"/>
</dbReference>
<dbReference type="Pfam" id="PF00013">
    <property type="entry name" value="KH_1"/>
    <property type="match status" value="3"/>
</dbReference>